<feature type="signal peptide" evidence="1">
    <location>
        <begin position="1"/>
        <end position="24"/>
    </location>
</feature>
<dbReference type="InterPro" id="IPR036514">
    <property type="entry name" value="SGNH_hydro_sf"/>
</dbReference>
<dbReference type="SUPFAM" id="SSF52266">
    <property type="entry name" value="SGNH hydrolase"/>
    <property type="match status" value="1"/>
</dbReference>
<dbReference type="InterPro" id="IPR040794">
    <property type="entry name" value="CE2_N"/>
</dbReference>
<proteinExistence type="predicted"/>
<sequence length="377" mass="41443">MTFRGGILLLATLLSASLPPFVQAQQMSLERLASPPALVPLKMSIHGRVLNAPAAGPEAPGFASQWPGIYYQAAFRGAEVFFRVGVAHEILHVVVDHQLPLVLKDPQPGVYAVTGLAKGRHAVDLYIATESQSAPNHFGGFALSAQEKPLSPPKPSRRQIEFIGDSHTVGYGNTSPKQACTADEVWASTDNTQAFGPLTAVHFHADYEVHAISGRGIVRNYNGFAADTLPEAYPYVLFDKKQEALDSTWKPQLIVIALGTNDFSTPLHDGEKWKTRDALHADYEATYLRFLKGLREQNPHAFFLLWATDMANGEIASEEQRVVDRFKALGDPNIAFIPIHHLAFTGCHGHPSIADDRAISDLFVQFVEAHPRIWKGR</sequence>
<evidence type="ECO:0000313" key="4">
    <source>
        <dbReference type="EMBL" id="RXS97014.1"/>
    </source>
</evidence>
<dbReference type="InterPro" id="IPR037461">
    <property type="entry name" value="CtCE2-like_dom"/>
</dbReference>
<keyword evidence="1" id="KW-0732">Signal</keyword>
<dbReference type="Gene3D" id="2.60.120.260">
    <property type="entry name" value="Galactose-binding domain-like"/>
    <property type="match status" value="1"/>
</dbReference>
<dbReference type="RefSeq" id="WP_129206795.1">
    <property type="nucleotide sequence ID" value="NZ_BMGU01000001.1"/>
</dbReference>
<dbReference type="OrthoDB" id="9801375at2"/>
<dbReference type="GO" id="GO:0052689">
    <property type="term" value="F:carboxylic ester hydrolase activity"/>
    <property type="evidence" value="ECO:0007669"/>
    <property type="project" value="InterPro"/>
</dbReference>
<evidence type="ECO:0000259" key="3">
    <source>
        <dbReference type="Pfam" id="PF17996"/>
    </source>
</evidence>
<feature type="chain" id="PRO_5020793084" evidence="1">
    <location>
        <begin position="25"/>
        <end position="377"/>
    </location>
</feature>
<dbReference type="Proteomes" id="UP000290253">
    <property type="component" value="Unassembled WGS sequence"/>
</dbReference>
<dbReference type="Pfam" id="PF17996">
    <property type="entry name" value="CE2_N"/>
    <property type="match status" value="1"/>
</dbReference>
<dbReference type="AlphaFoldDB" id="A0A4Q1SHH7"/>
<dbReference type="EMBL" id="SDMK01000001">
    <property type="protein sequence ID" value="RXS97014.1"/>
    <property type="molecule type" value="Genomic_DNA"/>
</dbReference>
<organism evidence="4 5">
    <name type="scientific">Silvibacterium dinghuense</name>
    <dbReference type="NCBI Taxonomy" id="1560006"/>
    <lineage>
        <taxon>Bacteria</taxon>
        <taxon>Pseudomonadati</taxon>
        <taxon>Acidobacteriota</taxon>
        <taxon>Terriglobia</taxon>
        <taxon>Terriglobales</taxon>
        <taxon>Acidobacteriaceae</taxon>
        <taxon>Silvibacterium</taxon>
    </lineage>
</organism>
<gene>
    <name evidence="4" type="ORF">ESZ00_03540</name>
</gene>
<protein>
    <submittedName>
        <fullName evidence="4">GDSL family lipase</fullName>
    </submittedName>
</protein>
<dbReference type="PANTHER" id="PTHR37834">
    <property type="entry name" value="GDSL-LIKE LIPASE/ACYLHYDROLASE DOMAIN PROTEIN (AFU_ORTHOLOGUE AFUA_2G00620)"/>
    <property type="match status" value="1"/>
</dbReference>
<comment type="caution">
    <text evidence="4">The sequence shown here is derived from an EMBL/GenBank/DDBJ whole genome shotgun (WGS) entry which is preliminary data.</text>
</comment>
<dbReference type="Gene3D" id="3.40.50.1110">
    <property type="entry name" value="SGNH hydrolase"/>
    <property type="match status" value="1"/>
</dbReference>
<feature type="domain" description="SGNH hydrolase-type esterase" evidence="2">
    <location>
        <begin position="162"/>
        <end position="341"/>
    </location>
</feature>
<reference evidence="4 5" key="1">
    <citation type="journal article" date="2016" name="Int. J. Syst. Evol. Microbiol.">
        <title>Acidipila dinghuensis sp. nov., an acidobacterium isolated from forest soil.</title>
        <authorList>
            <person name="Jiang Y.W."/>
            <person name="Wang J."/>
            <person name="Chen M.H."/>
            <person name="Lv Y.Y."/>
            <person name="Qiu L.H."/>
        </authorList>
    </citation>
    <scope>NUCLEOTIDE SEQUENCE [LARGE SCALE GENOMIC DNA]</scope>
    <source>
        <strain evidence="4 5">DHOF10</strain>
    </source>
</reference>
<accession>A0A4Q1SHH7</accession>
<dbReference type="CDD" id="cd01831">
    <property type="entry name" value="Endoglucanase_E_like"/>
    <property type="match status" value="1"/>
</dbReference>
<evidence type="ECO:0000256" key="1">
    <source>
        <dbReference type="SAM" id="SignalP"/>
    </source>
</evidence>
<dbReference type="PANTHER" id="PTHR37834:SF2">
    <property type="entry name" value="ESTERASE, SGNH HYDROLASE-TYPE"/>
    <property type="match status" value="1"/>
</dbReference>
<keyword evidence="5" id="KW-1185">Reference proteome</keyword>
<dbReference type="InterPro" id="IPR013830">
    <property type="entry name" value="SGNH_hydro"/>
</dbReference>
<evidence type="ECO:0000313" key="5">
    <source>
        <dbReference type="Proteomes" id="UP000290253"/>
    </source>
</evidence>
<dbReference type="InterPro" id="IPR052762">
    <property type="entry name" value="PCW_deacetylase/CE"/>
</dbReference>
<feature type="domain" description="Carbohydrate esterase 2 N-terminal" evidence="3">
    <location>
        <begin position="62"/>
        <end position="153"/>
    </location>
</feature>
<dbReference type="Pfam" id="PF13472">
    <property type="entry name" value="Lipase_GDSL_2"/>
    <property type="match status" value="1"/>
</dbReference>
<name>A0A4Q1SHH7_9BACT</name>
<evidence type="ECO:0000259" key="2">
    <source>
        <dbReference type="Pfam" id="PF13472"/>
    </source>
</evidence>